<dbReference type="Proteomes" id="UP001160152">
    <property type="component" value="Unassembled WGS sequence"/>
</dbReference>
<dbReference type="Pfam" id="PF00293">
    <property type="entry name" value="NUDIX"/>
    <property type="match status" value="1"/>
</dbReference>
<name>A0ABD4Y992_9PSED</name>
<organism evidence="2 3">
    <name type="scientific">Pseudomonas juntendi</name>
    <dbReference type="NCBI Taxonomy" id="2666183"/>
    <lineage>
        <taxon>Bacteria</taxon>
        <taxon>Pseudomonadati</taxon>
        <taxon>Pseudomonadota</taxon>
        <taxon>Gammaproteobacteria</taxon>
        <taxon>Pseudomonadales</taxon>
        <taxon>Pseudomonadaceae</taxon>
        <taxon>Pseudomonas</taxon>
    </lineage>
</organism>
<dbReference type="Gene3D" id="3.90.79.10">
    <property type="entry name" value="Nucleoside Triphosphate Pyrophosphohydrolase"/>
    <property type="match status" value="1"/>
</dbReference>
<dbReference type="GO" id="GO:0003824">
    <property type="term" value="F:catalytic activity"/>
    <property type="evidence" value="ECO:0007669"/>
    <property type="project" value="UniProtKB-ARBA"/>
</dbReference>
<feature type="domain" description="Nudix hydrolase" evidence="1">
    <location>
        <begin position="13"/>
        <end position="119"/>
    </location>
</feature>
<protein>
    <submittedName>
        <fullName evidence="2">NUDIX domain-containing protein</fullName>
    </submittedName>
</protein>
<reference evidence="2 3" key="1">
    <citation type="submission" date="2022-09" db="EMBL/GenBank/DDBJ databases">
        <title>Intensive care unit water sources are persistently colonized with multi-drug resistant bacteria and are the site of extensive horizontal gene transfer of antibiotic resistance genes.</title>
        <authorList>
            <person name="Diorio-Toth L."/>
        </authorList>
    </citation>
    <scope>NUCLEOTIDE SEQUENCE [LARGE SCALE GENOMIC DNA]</scope>
    <source>
        <strain evidence="2 3">GD03901</strain>
    </source>
</reference>
<dbReference type="InterPro" id="IPR000086">
    <property type="entry name" value="NUDIX_hydrolase_dom"/>
</dbReference>
<proteinExistence type="predicted"/>
<accession>A0ABD4Y992</accession>
<sequence>MSVIKHRLAKAKVTIICSRNDQVLLIRRKGAKWKFPSGLLVTGEAPIVTAAREIWGALALHCTGLNAVGTVEVGNVIHHIFTTDLPDGSSVVLGRGIVACKWVYWDKLRPTMLKPKAAALLSQDLQELIHQDGRSASAPAFNTN</sequence>
<evidence type="ECO:0000259" key="1">
    <source>
        <dbReference type="Pfam" id="PF00293"/>
    </source>
</evidence>
<evidence type="ECO:0000313" key="2">
    <source>
        <dbReference type="EMBL" id="MDH0756047.1"/>
    </source>
</evidence>
<gene>
    <name evidence="2" type="ORF">N5C70_04680</name>
</gene>
<evidence type="ECO:0000313" key="3">
    <source>
        <dbReference type="Proteomes" id="UP001160152"/>
    </source>
</evidence>
<dbReference type="RefSeq" id="WP_023661783.1">
    <property type="nucleotide sequence ID" value="NZ_CP079903.1"/>
</dbReference>
<dbReference type="EMBL" id="JAOCBV010000001">
    <property type="protein sequence ID" value="MDH0756047.1"/>
    <property type="molecule type" value="Genomic_DNA"/>
</dbReference>
<dbReference type="AlphaFoldDB" id="A0ABD4Y992"/>
<dbReference type="InterPro" id="IPR015797">
    <property type="entry name" value="NUDIX_hydrolase-like_dom_sf"/>
</dbReference>
<comment type="caution">
    <text evidence="2">The sequence shown here is derived from an EMBL/GenBank/DDBJ whole genome shotgun (WGS) entry which is preliminary data.</text>
</comment>
<dbReference type="SUPFAM" id="SSF55811">
    <property type="entry name" value="Nudix"/>
    <property type="match status" value="1"/>
</dbReference>